<dbReference type="InterPro" id="IPR048591">
    <property type="entry name" value="WDHD1/CFT4_hel"/>
</dbReference>
<protein>
    <recommendedName>
        <fullName evidence="1">WDHD1/CFT4 helical bundle domain-containing protein</fullName>
    </recommendedName>
</protein>
<proteinExistence type="predicted"/>
<keyword evidence="3" id="KW-1185">Reference proteome</keyword>
<dbReference type="AlphaFoldDB" id="A0AAV8X055"/>
<sequence>MDDFQGKLACKNNLDQRALEVMEILANPQILTLGLKYASKLDKRRLVEKLMDLATKLADETDDLGVTVGFTWL</sequence>
<gene>
    <name evidence="2" type="ORF">NQ314_015165</name>
</gene>
<dbReference type="Proteomes" id="UP001162156">
    <property type="component" value="Unassembled WGS sequence"/>
</dbReference>
<evidence type="ECO:0000313" key="2">
    <source>
        <dbReference type="EMBL" id="KAJ8931896.1"/>
    </source>
</evidence>
<dbReference type="EMBL" id="JANEYF010004209">
    <property type="protein sequence ID" value="KAJ8931896.1"/>
    <property type="molecule type" value="Genomic_DNA"/>
</dbReference>
<accession>A0AAV8X055</accession>
<name>A0AAV8X055_9CUCU</name>
<dbReference type="Pfam" id="PF20946">
    <property type="entry name" value="Ctf4_C"/>
    <property type="match status" value="1"/>
</dbReference>
<evidence type="ECO:0000259" key="1">
    <source>
        <dbReference type="Pfam" id="PF20946"/>
    </source>
</evidence>
<evidence type="ECO:0000313" key="3">
    <source>
        <dbReference type="Proteomes" id="UP001162156"/>
    </source>
</evidence>
<feature type="domain" description="WDHD1/CFT4 helical bundle" evidence="1">
    <location>
        <begin position="8"/>
        <end position="58"/>
    </location>
</feature>
<organism evidence="2 3">
    <name type="scientific">Rhamnusium bicolor</name>
    <dbReference type="NCBI Taxonomy" id="1586634"/>
    <lineage>
        <taxon>Eukaryota</taxon>
        <taxon>Metazoa</taxon>
        <taxon>Ecdysozoa</taxon>
        <taxon>Arthropoda</taxon>
        <taxon>Hexapoda</taxon>
        <taxon>Insecta</taxon>
        <taxon>Pterygota</taxon>
        <taxon>Neoptera</taxon>
        <taxon>Endopterygota</taxon>
        <taxon>Coleoptera</taxon>
        <taxon>Polyphaga</taxon>
        <taxon>Cucujiformia</taxon>
        <taxon>Chrysomeloidea</taxon>
        <taxon>Cerambycidae</taxon>
        <taxon>Lepturinae</taxon>
        <taxon>Rhagiini</taxon>
        <taxon>Rhamnusium</taxon>
    </lineage>
</organism>
<comment type="caution">
    <text evidence="2">The sequence shown here is derived from an EMBL/GenBank/DDBJ whole genome shotgun (WGS) entry which is preliminary data.</text>
</comment>
<reference evidence="2" key="1">
    <citation type="journal article" date="2023" name="Insect Mol. Biol.">
        <title>Genome sequencing provides insights into the evolution of gene families encoding plant cell wall-degrading enzymes in longhorned beetles.</title>
        <authorList>
            <person name="Shin N.R."/>
            <person name="Okamura Y."/>
            <person name="Kirsch R."/>
            <person name="Pauchet Y."/>
        </authorList>
    </citation>
    <scope>NUCLEOTIDE SEQUENCE</scope>
    <source>
        <strain evidence="2">RBIC_L_NR</strain>
    </source>
</reference>